<sequence length="278" mass="29394">LKSSSDSEIDEDDIAQCIKEYYQDSSRSECICEKIIKYLVGQNASAQAIYYFVPPVTQPPTFIAPLCRPPGPMPPPPQAAMALPPPPIPYYPQNSGASHLPQSAQPLQQPPFTRSNNLCGAVSMGAPRFSPPYSPPYPPPYSPPMSCSQYQFQQPPPMTGLTVPPQSIPQAAPSMVSQCANYGSQSACFQPEVNAAAVAAAATPCLDACNQESVPPPPHRSSLAAIQKTDSGHPTNDLPLAFTLSFAGTADAPACAGNESNGLPNYANGIFLCTQICP</sequence>
<protein>
    <submittedName>
        <fullName evidence="1">Vegetative cell wall protein gp1</fullName>
    </submittedName>
</protein>
<dbReference type="AlphaFoldDB" id="A0A0R3W8F6"/>
<organism evidence="1">
    <name type="scientific">Taenia asiatica</name>
    <name type="common">Asian tapeworm</name>
    <dbReference type="NCBI Taxonomy" id="60517"/>
    <lineage>
        <taxon>Eukaryota</taxon>
        <taxon>Metazoa</taxon>
        <taxon>Spiralia</taxon>
        <taxon>Lophotrochozoa</taxon>
        <taxon>Platyhelminthes</taxon>
        <taxon>Cestoda</taxon>
        <taxon>Eucestoda</taxon>
        <taxon>Cyclophyllidea</taxon>
        <taxon>Taeniidae</taxon>
        <taxon>Taenia</taxon>
    </lineage>
</organism>
<evidence type="ECO:0000313" key="1">
    <source>
        <dbReference type="WBParaSite" id="TASK_0000663701-mRNA-1"/>
    </source>
</evidence>
<reference evidence="1" key="1">
    <citation type="submission" date="2017-02" db="UniProtKB">
        <authorList>
            <consortium name="WormBaseParasite"/>
        </authorList>
    </citation>
    <scope>IDENTIFICATION</scope>
</reference>
<proteinExistence type="predicted"/>
<name>A0A0R3W8F6_TAEAS</name>
<accession>A0A0R3W8F6</accession>
<dbReference type="STRING" id="60517.A0A0R3W8F6"/>
<dbReference type="WBParaSite" id="TASK_0000663701-mRNA-1">
    <property type="protein sequence ID" value="TASK_0000663701-mRNA-1"/>
    <property type="gene ID" value="TASK_0000663701"/>
</dbReference>